<dbReference type="AlphaFoldDB" id="A0AAD9JJX7"/>
<reference evidence="2" key="1">
    <citation type="journal article" date="2023" name="Mol. Biol. Evol.">
        <title>Third-Generation Sequencing Reveals the Adaptive Role of the Epigenome in Three Deep-Sea Polychaetes.</title>
        <authorList>
            <person name="Perez M."/>
            <person name="Aroh O."/>
            <person name="Sun Y."/>
            <person name="Lan Y."/>
            <person name="Juniper S.K."/>
            <person name="Young C.R."/>
            <person name="Angers B."/>
            <person name="Qian P.Y."/>
        </authorList>
    </citation>
    <scope>NUCLEOTIDE SEQUENCE</scope>
    <source>
        <strain evidence="2">R07B-5</strain>
    </source>
</reference>
<protein>
    <submittedName>
        <fullName evidence="2">Uncharacterized protein</fullName>
    </submittedName>
</protein>
<feature type="region of interest" description="Disordered" evidence="1">
    <location>
        <begin position="1"/>
        <end position="74"/>
    </location>
</feature>
<dbReference type="Proteomes" id="UP001209878">
    <property type="component" value="Unassembled WGS sequence"/>
</dbReference>
<evidence type="ECO:0000313" key="3">
    <source>
        <dbReference type="Proteomes" id="UP001209878"/>
    </source>
</evidence>
<gene>
    <name evidence="2" type="ORF">NP493_2166g00012</name>
</gene>
<comment type="caution">
    <text evidence="2">The sequence shown here is derived from an EMBL/GenBank/DDBJ whole genome shotgun (WGS) entry which is preliminary data.</text>
</comment>
<accession>A0AAD9JJX7</accession>
<feature type="compositionally biased region" description="Polar residues" evidence="1">
    <location>
        <begin position="1"/>
        <end position="25"/>
    </location>
</feature>
<evidence type="ECO:0000313" key="2">
    <source>
        <dbReference type="EMBL" id="KAK2154563.1"/>
    </source>
</evidence>
<proteinExistence type="predicted"/>
<name>A0AAD9JJX7_RIDPI</name>
<keyword evidence="3" id="KW-1185">Reference proteome</keyword>
<evidence type="ECO:0000256" key="1">
    <source>
        <dbReference type="SAM" id="MobiDB-lite"/>
    </source>
</evidence>
<organism evidence="2 3">
    <name type="scientific">Ridgeia piscesae</name>
    <name type="common">Tubeworm</name>
    <dbReference type="NCBI Taxonomy" id="27915"/>
    <lineage>
        <taxon>Eukaryota</taxon>
        <taxon>Metazoa</taxon>
        <taxon>Spiralia</taxon>
        <taxon>Lophotrochozoa</taxon>
        <taxon>Annelida</taxon>
        <taxon>Polychaeta</taxon>
        <taxon>Sedentaria</taxon>
        <taxon>Canalipalpata</taxon>
        <taxon>Sabellida</taxon>
        <taxon>Siboglinidae</taxon>
        <taxon>Ridgeia</taxon>
    </lineage>
</organism>
<dbReference type="EMBL" id="JAODUO010002167">
    <property type="protein sequence ID" value="KAK2154563.1"/>
    <property type="molecule type" value="Genomic_DNA"/>
</dbReference>
<sequence length="86" mass="9248">MTLGQSTPNKNLTGTEGATTPQQGNVAIGNSRKRPSTRQPVHARDGSCGLAHVAVDNGKRGRQQPTNDGWGDTFKSKENFVQMHAF</sequence>